<comment type="caution">
    <text evidence="1">The sequence shown here is derived from an EMBL/GenBank/DDBJ whole genome shotgun (WGS) entry which is preliminary data.</text>
</comment>
<organism evidence="1 2">
    <name type="scientific">Serratia silvae</name>
    <dbReference type="NCBI Taxonomy" id="2824122"/>
    <lineage>
        <taxon>Bacteria</taxon>
        <taxon>Pseudomonadati</taxon>
        <taxon>Pseudomonadota</taxon>
        <taxon>Gammaproteobacteria</taxon>
        <taxon>Enterobacterales</taxon>
        <taxon>Yersiniaceae</taxon>
        <taxon>Serratia</taxon>
    </lineage>
</organism>
<dbReference type="InterPro" id="IPR025320">
    <property type="entry name" value="DUF4225"/>
</dbReference>
<protein>
    <submittedName>
        <fullName evidence="1">DUF4225 domain-containing protein</fullName>
    </submittedName>
</protein>
<evidence type="ECO:0000313" key="1">
    <source>
        <dbReference type="EMBL" id="MCL1031862.1"/>
    </source>
</evidence>
<accession>A0ABT0KIX9</accession>
<sequence>MDNYFGFREQVKNYYLEMALAESYELGRLANRASAFYVKNAQSRFSFQKKIDDLINRHISTCRAATTQEGQRNAYVCLRAEKNSLQQQYESLQLNRVKKAIYIEITNDNGILIYVVKGIGLIAGVSQVVAGAASILSSRGSNIAGFLLVSHGFNNIYENGYFLINGEDDIGPVRDLYRIVAKKTGYDNKIADIVYGGVDLALSVHGLFFTKKVVSDYRSLMNYENGPDTLKLYDVIDDDLLMTIKTMGKLSLGLEIAGDMVTVSGIWDNL</sequence>
<dbReference type="RefSeq" id="WP_248947781.1">
    <property type="nucleotide sequence ID" value="NZ_JAGQDC010000040.1"/>
</dbReference>
<name>A0ABT0KIX9_9GAMM</name>
<dbReference type="Proteomes" id="UP001165275">
    <property type="component" value="Unassembled WGS sequence"/>
</dbReference>
<keyword evidence="2" id="KW-1185">Reference proteome</keyword>
<dbReference type="EMBL" id="JAGQDC010000040">
    <property type="protein sequence ID" value="MCL1031862.1"/>
    <property type="molecule type" value="Genomic_DNA"/>
</dbReference>
<reference evidence="1" key="1">
    <citation type="submission" date="2021-04" db="EMBL/GenBank/DDBJ databases">
        <title>Genome sequence of Serratia sp. arafor3.</title>
        <authorList>
            <person name="Besaury L."/>
        </authorList>
    </citation>
    <scope>NUCLEOTIDE SEQUENCE</scope>
    <source>
        <strain evidence="1">Arafor3</strain>
    </source>
</reference>
<proteinExistence type="predicted"/>
<gene>
    <name evidence="1" type="ORF">KAJ71_23025</name>
</gene>
<dbReference type="Pfam" id="PF13988">
    <property type="entry name" value="DUF4225"/>
    <property type="match status" value="1"/>
</dbReference>
<evidence type="ECO:0000313" key="2">
    <source>
        <dbReference type="Proteomes" id="UP001165275"/>
    </source>
</evidence>